<dbReference type="CDD" id="cd06558">
    <property type="entry name" value="crotonase-like"/>
    <property type="match status" value="1"/>
</dbReference>
<dbReference type="Pfam" id="PF16113">
    <property type="entry name" value="ECH_2"/>
    <property type="match status" value="1"/>
</dbReference>
<keyword evidence="6" id="KW-1185">Reference proteome</keyword>
<dbReference type="InterPro" id="IPR029045">
    <property type="entry name" value="ClpP/crotonase-like_dom_sf"/>
</dbReference>
<dbReference type="InterPro" id="IPR032259">
    <property type="entry name" value="HIBYL-CoA-H"/>
</dbReference>
<dbReference type="PANTHER" id="PTHR43176:SF3">
    <property type="entry name" value="3-HYDROXYISOBUTYRYL-COA HYDROLASE, MITOCHONDRIAL"/>
    <property type="match status" value="1"/>
</dbReference>
<dbReference type="EMBL" id="JAEPRD010000028">
    <property type="protein sequence ID" value="KAG2206807.1"/>
    <property type="molecule type" value="Genomic_DNA"/>
</dbReference>
<reference evidence="5" key="1">
    <citation type="submission" date="2020-12" db="EMBL/GenBank/DDBJ databases">
        <title>Metabolic potential, ecology and presence of endohyphal bacteria is reflected in genomic diversity of Mucoromycotina.</title>
        <authorList>
            <person name="Muszewska A."/>
            <person name="Okrasinska A."/>
            <person name="Steczkiewicz K."/>
            <person name="Drgas O."/>
            <person name="Orlowska M."/>
            <person name="Perlinska-Lenart U."/>
            <person name="Aleksandrzak-Piekarczyk T."/>
            <person name="Szatraj K."/>
            <person name="Zielenkiewicz U."/>
            <person name="Pilsyk S."/>
            <person name="Malc E."/>
            <person name="Mieczkowski P."/>
            <person name="Kruszewska J.S."/>
            <person name="Biernat P."/>
            <person name="Pawlowska J."/>
        </authorList>
    </citation>
    <scope>NUCLEOTIDE SEQUENCE</scope>
    <source>
        <strain evidence="5">WA0000017839</strain>
    </source>
</reference>
<accession>A0A8H7R9G1</accession>
<dbReference type="AlphaFoldDB" id="A0A8H7R9G1"/>
<dbReference type="PANTHER" id="PTHR43176">
    <property type="entry name" value="3-HYDROXYISOBUTYRYL-COA HYDROLASE-RELATED"/>
    <property type="match status" value="1"/>
</dbReference>
<evidence type="ECO:0000256" key="1">
    <source>
        <dbReference type="ARBA" id="ARBA00001709"/>
    </source>
</evidence>
<evidence type="ECO:0000313" key="6">
    <source>
        <dbReference type="Proteomes" id="UP000603453"/>
    </source>
</evidence>
<comment type="caution">
    <text evidence="5">The sequence shown here is derived from an EMBL/GenBank/DDBJ whole genome shotgun (WGS) entry which is preliminary data.</text>
</comment>
<organism evidence="5 6">
    <name type="scientific">Mucor saturninus</name>
    <dbReference type="NCBI Taxonomy" id="64648"/>
    <lineage>
        <taxon>Eukaryota</taxon>
        <taxon>Fungi</taxon>
        <taxon>Fungi incertae sedis</taxon>
        <taxon>Mucoromycota</taxon>
        <taxon>Mucoromycotina</taxon>
        <taxon>Mucoromycetes</taxon>
        <taxon>Mucorales</taxon>
        <taxon>Mucorineae</taxon>
        <taxon>Mucoraceae</taxon>
        <taxon>Mucor</taxon>
    </lineage>
</organism>
<evidence type="ECO:0000256" key="3">
    <source>
        <dbReference type="ARBA" id="ARBA00022801"/>
    </source>
</evidence>
<dbReference type="Gene3D" id="3.90.226.10">
    <property type="entry name" value="2-enoyl-CoA Hydratase, Chain A, domain 1"/>
    <property type="match status" value="1"/>
</dbReference>
<dbReference type="GO" id="GO:0005739">
    <property type="term" value="C:mitochondrion"/>
    <property type="evidence" value="ECO:0007669"/>
    <property type="project" value="TreeGrafter"/>
</dbReference>
<evidence type="ECO:0000259" key="4">
    <source>
        <dbReference type="Pfam" id="PF16113"/>
    </source>
</evidence>
<evidence type="ECO:0000313" key="5">
    <source>
        <dbReference type="EMBL" id="KAG2206807.1"/>
    </source>
</evidence>
<keyword evidence="3" id="KW-0378">Hydrolase</keyword>
<feature type="domain" description="Enoyl-CoA hydratase/isomerase" evidence="4">
    <location>
        <begin position="32"/>
        <end position="355"/>
    </location>
</feature>
<proteinExistence type="predicted"/>
<protein>
    <recommendedName>
        <fullName evidence="2">3-hydroxyisobutyryl-CoA hydrolase</fullName>
        <ecNumber evidence="2">3.1.2.4</ecNumber>
    </recommendedName>
</protein>
<dbReference type="GO" id="GO:0003860">
    <property type="term" value="F:3-hydroxyisobutyryl-CoA hydrolase activity"/>
    <property type="evidence" value="ECO:0007669"/>
    <property type="project" value="UniProtKB-EC"/>
</dbReference>
<dbReference type="Proteomes" id="UP000603453">
    <property type="component" value="Unassembled WGS sequence"/>
</dbReference>
<evidence type="ECO:0000256" key="2">
    <source>
        <dbReference type="ARBA" id="ARBA00011915"/>
    </source>
</evidence>
<dbReference type="InterPro" id="IPR045004">
    <property type="entry name" value="ECH_dom"/>
</dbReference>
<dbReference type="GO" id="GO:0006574">
    <property type="term" value="P:L-valine catabolic process"/>
    <property type="evidence" value="ECO:0007669"/>
    <property type="project" value="TreeGrafter"/>
</dbReference>
<dbReference type="EC" id="3.1.2.4" evidence="2"/>
<name>A0A8H7R9G1_9FUNG</name>
<dbReference type="SUPFAM" id="SSF52096">
    <property type="entry name" value="ClpP/crotonase"/>
    <property type="match status" value="1"/>
</dbReference>
<comment type="catalytic activity">
    <reaction evidence="1">
        <text>3-hydroxy-2-methylpropanoyl-CoA + H2O = 3-hydroxy-2-methylpropanoate + CoA + H(+)</text>
        <dbReference type="Rhea" id="RHEA:20888"/>
        <dbReference type="ChEBI" id="CHEBI:11805"/>
        <dbReference type="ChEBI" id="CHEBI:15377"/>
        <dbReference type="ChEBI" id="CHEBI:15378"/>
        <dbReference type="ChEBI" id="CHEBI:57287"/>
        <dbReference type="ChEBI" id="CHEBI:57340"/>
        <dbReference type="EC" id="3.1.2.4"/>
    </reaction>
</comment>
<gene>
    <name evidence="5" type="ORF">INT47_007563</name>
</gene>
<sequence length="454" mass="51318">MLITRPNLLRTLPSSQKRLDPSVIIQAKKNTRSMTFDRQKQLNSFTIPMFDVIFPHLQEWEKSKAVDMVILKGNGRAFSSGGDIKFLANAVETPSRRPELDHFVDTLHNMLHFAGTMQTPLVSFMNGITFGTGCGLGVLSQFNVATENTKMAMPETRFGHFCDAGSNFFLSRLNGHMGRYIALTSRTLVAEDTLMAGLASHFVPSHQLESLEDSLINMENPSRAAINKQIEAFAVKADHVPFSNTLHGRHREIIDTCFRFDTVGEILRALEKEGSKFSLDAIDQICDGSPLAIALTLEQLRRAAGMSLTECTKMEYNSWQISPFEPDFCEGIDAKMVRKQTPQWVHQTNSTIDRQKDIIAKYFVGPPVKTLKLASKGDYYTSTQARPYGLPTEEEVRQAMLLNNFRSDGDIISWFVKDRNNKFGVGQEVAEIIKREYRWQENEVVEELRQQAAH</sequence>
<dbReference type="OrthoDB" id="1737613at2759"/>